<reference evidence="2 3" key="1">
    <citation type="submission" date="2023-05" db="EMBL/GenBank/DDBJ databases">
        <title>B98-5 Cell Line De Novo Hybrid Assembly: An Optical Mapping Approach.</title>
        <authorList>
            <person name="Kananen K."/>
            <person name="Auerbach J.A."/>
            <person name="Kautto E."/>
            <person name="Blachly J.S."/>
        </authorList>
    </citation>
    <scope>NUCLEOTIDE SEQUENCE [LARGE SCALE GENOMIC DNA]</scope>
    <source>
        <strain evidence="2">B95-8</strain>
        <tissue evidence="2">Cell line</tissue>
    </source>
</reference>
<dbReference type="InterPro" id="IPR039919">
    <property type="entry name" value="ARHGEF10/ARHGEF17"/>
</dbReference>
<gene>
    <name evidence="2" type="primary">ARHGEF17_3</name>
    <name evidence="2" type="ORF">P7K49_022293</name>
</gene>
<evidence type="ECO:0000313" key="3">
    <source>
        <dbReference type="Proteomes" id="UP001266305"/>
    </source>
</evidence>
<dbReference type="EMBL" id="JASSZA010000010">
    <property type="protein sequence ID" value="KAK2100945.1"/>
    <property type="molecule type" value="Genomic_DNA"/>
</dbReference>
<accession>A0ABQ9UVW3</accession>
<keyword evidence="1" id="KW-0344">Guanine-nucleotide releasing factor</keyword>
<keyword evidence="3" id="KW-1185">Reference proteome</keyword>
<protein>
    <submittedName>
        <fullName evidence="2">Rho guanine nucleotide exchange factor (GEF) 17</fullName>
    </submittedName>
</protein>
<comment type="caution">
    <text evidence="2">The sequence shown here is derived from an EMBL/GenBank/DDBJ whole genome shotgun (WGS) entry which is preliminary data.</text>
</comment>
<evidence type="ECO:0000313" key="2">
    <source>
        <dbReference type="EMBL" id="KAK2100945.1"/>
    </source>
</evidence>
<name>A0ABQ9UVW3_SAGOE</name>
<evidence type="ECO:0000256" key="1">
    <source>
        <dbReference type="ARBA" id="ARBA00022658"/>
    </source>
</evidence>
<dbReference type="Proteomes" id="UP001266305">
    <property type="component" value="Unassembled WGS sequence"/>
</dbReference>
<dbReference type="PANTHER" id="PTHR12877">
    <property type="entry name" value="RHO GUANINE NUCLEOTIDE EXCHANGE FACTOR"/>
    <property type="match status" value="1"/>
</dbReference>
<proteinExistence type="predicted"/>
<organism evidence="2 3">
    <name type="scientific">Saguinus oedipus</name>
    <name type="common">Cotton-top tamarin</name>
    <name type="synonym">Oedipomidas oedipus</name>
    <dbReference type="NCBI Taxonomy" id="9490"/>
    <lineage>
        <taxon>Eukaryota</taxon>
        <taxon>Metazoa</taxon>
        <taxon>Chordata</taxon>
        <taxon>Craniata</taxon>
        <taxon>Vertebrata</taxon>
        <taxon>Euteleostomi</taxon>
        <taxon>Mammalia</taxon>
        <taxon>Eutheria</taxon>
        <taxon>Euarchontoglires</taxon>
        <taxon>Primates</taxon>
        <taxon>Haplorrhini</taxon>
        <taxon>Platyrrhini</taxon>
        <taxon>Cebidae</taxon>
        <taxon>Callitrichinae</taxon>
        <taxon>Saguinus</taxon>
    </lineage>
</organism>
<sequence length="154" mass="16915">MPSCRLCSEGKRVGPSLTLSVSVSIHGLPLSLLGASQATNRENIQKAISRLDEDLTTLGQMSKLSESLGFPHQSLDDVLRDLSAAMHRDLSEKQALCYALSFPPTKLELCATRPEGTDSYIFEFPHPDARLGFEQAFDEAKRKLGKPRLMLALS</sequence>
<dbReference type="PANTHER" id="PTHR12877:SF15">
    <property type="entry name" value="RHO GUANINE NUCLEOTIDE EXCHANGE FACTOR 17"/>
    <property type="match status" value="1"/>
</dbReference>